<dbReference type="InterPro" id="IPR038765">
    <property type="entry name" value="Papain-like_cys_pep_sf"/>
</dbReference>
<evidence type="ECO:0000313" key="2">
    <source>
        <dbReference type="EMBL" id="ACB62500.1"/>
    </source>
</evidence>
<evidence type="ECO:0000256" key="1">
    <source>
        <dbReference type="SAM" id="SignalP"/>
    </source>
</evidence>
<evidence type="ECO:0000313" key="3">
    <source>
        <dbReference type="Proteomes" id="UP000001681"/>
    </source>
</evidence>
<dbReference type="SUPFAM" id="SSF54001">
    <property type="entry name" value="Cysteine proteinases"/>
    <property type="match status" value="1"/>
</dbReference>
<dbReference type="KEGG" id="esi:Exig_3055"/>
<dbReference type="EMBL" id="CP001023">
    <property type="protein sequence ID" value="ACB62500.1"/>
    <property type="molecule type" value="Genomic_DNA"/>
</dbReference>
<keyword evidence="2" id="KW-0614">Plasmid</keyword>
<name>B1YMS3_EXIS2</name>
<reference evidence="2 3" key="2">
    <citation type="submission" date="2008-04" db="EMBL/GenBank/DDBJ databases">
        <title>Complete sequence of plasmid1 of Exiguobacterium sibiricum 255-15.</title>
        <authorList>
            <consortium name="US DOE Joint Genome Institute"/>
            <person name="Copeland A."/>
            <person name="Lucas S."/>
            <person name="Lapidus A."/>
            <person name="Glavina del Rio T."/>
            <person name="Dalin E."/>
            <person name="Tice H."/>
            <person name="Bruce D."/>
            <person name="Goodwin L."/>
            <person name="Pitluck S."/>
            <person name="Kiss H."/>
            <person name="Chertkov O."/>
            <person name="Monk C."/>
            <person name="Brettin T."/>
            <person name="Detter J.C."/>
            <person name="Han C."/>
            <person name="Kuske C.R."/>
            <person name="Schmutz J."/>
            <person name="Larimer F."/>
            <person name="Land M."/>
            <person name="Hauser L."/>
            <person name="Kyrpides N."/>
            <person name="Mikhailova N."/>
            <person name="Vishnivetskaya T."/>
            <person name="Rodrigues D.F."/>
            <person name="Gilichinsky D."/>
            <person name="Tiedje J."/>
            <person name="Richardson P."/>
        </authorList>
    </citation>
    <scope>NUCLEOTIDE SEQUENCE [LARGE SCALE GENOMIC DNA]</scope>
    <source>
        <strain evidence="3">DSM 17290 / CIP 109462 / JCM 13490 / 255-15</strain>
        <plasmid evidence="2 3">pEXIG01</plasmid>
    </source>
</reference>
<protein>
    <submittedName>
        <fullName evidence="2">Uncharacterized protein</fullName>
    </submittedName>
</protein>
<dbReference type="AlphaFoldDB" id="B1YMS3"/>
<organism evidence="2 3">
    <name type="scientific">Exiguobacterium sibiricum (strain DSM 17290 / CCUG 55495 / CIP 109462 / JCM 13490 / 255-15)</name>
    <dbReference type="NCBI Taxonomy" id="262543"/>
    <lineage>
        <taxon>Bacteria</taxon>
        <taxon>Bacillati</taxon>
        <taxon>Bacillota</taxon>
        <taxon>Bacilli</taxon>
        <taxon>Bacillales</taxon>
        <taxon>Bacillales Family XII. Incertae Sedis</taxon>
        <taxon>Exiguobacterium</taxon>
    </lineage>
</organism>
<keyword evidence="3" id="KW-1185">Reference proteome</keyword>
<dbReference type="Proteomes" id="UP000001681">
    <property type="component" value="Plasmid pEXIG01"/>
</dbReference>
<accession>B1YMS3</accession>
<dbReference type="RefSeq" id="WP_012362684.1">
    <property type="nucleotide sequence ID" value="NC_010549.1"/>
</dbReference>
<feature type="signal peptide" evidence="1">
    <location>
        <begin position="1"/>
        <end position="25"/>
    </location>
</feature>
<proteinExistence type="predicted"/>
<dbReference type="HOGENOM" id="CLU_089886_1_0_9"/>
<keyword evidence="1" id="KW-0732">Signal</keyword>
<geneLocation type="plasmid" evidence="2 3">
    <name>pEXIG01</name>
</geneLocation>
<sequence length="264" mass="28846">MIKKSFGIATLVLSLALTSPNLSYAEDLSQSKNDLSKSTYSNFIGEGVVSETVSYNSWVDINTNDSFEELEEEFPVPDRLMEVDPSNEKDKSYSIPSVSYSIMAATSSKGPVLKKGDILVSNATSSYGLTGHAGIAISSSQVLHISGAGAHPKVISSKTWQDRYGIVKGQKEGSNIKTNVYRIKSTTNASKAANWAVKNYKGKKYDYIITPTISSKNPTYCSKIVWQAYRSIKAVNYPAGDIPTPYGLPKYFKKAQNLKGMGYL</sequence>
<reference evidence="2 3" key="1">
    <citation type="journal article" date="2006" name="Extremophiles">
        <title>Characterization of Exiguobacterium isolates from the Siberian permafrost. Description of Exiguobacterium sibiricum sp. nov.</title>
        <authorList>
            <person name="Rodrigues D.F."/>
            <person name="Goris J."/>
            <person name="Vishnivetskaya T."/>
            <person name="Gilichinsky D."/>
            <person name="Thomashow M.F."/>
            <person name="Tiedje J.M."/>
        </authorList>
    </citation>
    <scope>NUCLEOTIDE SEQUENCE [LARGE SCALE GENOMIC DNA]</scope>
    <source>
        <strain evidence="3">DSM 17290 / CIP 109462 / JCM 13490 / 255-15</strain>
        <plasmid evidence="2">pEXIG01</plasmid>
    </source>
</reference>
<dbReference type="Gene3D" id="3.90.1720.10">
    <property type="entry name" value="endopeptidase domain like (from Nostoc punctiforme)"/>
    <property type="match status" value="1"/>
</dbReference>
<gene>
    <name evidence="2" type="ordered locus">Exig_3055</name>
</gene>
<feature type="chain" id="PRO_5002773413" evidence="1">
    <location>
        <begin position="26"/>
        <end position="264"/>
    </location>
</feature>